<evidence type="ECO:0000256" key="1">
    <source>
        <dbReference type="ARBA" id="ARBA00022603"/>
    </source>
</evidence>
<keyword evidence="1 4" id="KW-0489">Methyltransferase</keyword>
<dbReference type="RefSeq" id="WP_014827470.1">
    <property type="nucleotide sequence ID" value="NC_018068.1"/>
</dbReference>
<dbReference type="SUPFAM" id="SSF53335">
    <property type="entry name" value="S-adenosyl-L-methionine-dependent methyltransferases"/>
    <property type="match status" value="1"/>
</dbReference>
<dbReference type="PANTHER" id="PTHR43861:SF1">
    <property type="entry name" value="TRANS-ACONITATE 2-METHYLTRANSFERASE"/>
    <property type="match status" value="1"/>
</dbReference>
<evidence type="ECO:0000313" key="5">
    <source>
        <dbReference type="Proteomes" id="UP000002892"/>
    </source>
</evidence>
<keyword evidence="4" id="KW-0830">Ubiquinone</keyword>
<dbReference type="KEGG" id="dai:Desaci_2528"/>
<dbReference type="InterPro" id="IPR029063">
    <property type="entry name" value="SAM-dependent_MTases_sf"/>
</dbReference>
<dbReference type="Pfam" id="PF13649">
    <property type="entry name" value="Methyltransf_25"/>
    <property type="match status" value="1"/>
</dbReference>
<gene>
    <name evidence="4" type="ordered locus">Desaci_2528</name>
</gene>
<accession>I4D6P8</accession>
<proteinExistence type="predicted"/>
<protein>
    <submittedName>
        <fullName evidence="4">Methylase involved in ubiquinone/menaquinone biosynthesis</fullName>
    </submittedName>
</protein>
<dbReference type="HOGENOM" id="CLU_1371655_0_0_9"/>
<dbReference type="Proteomes" id="UP000002892">
    <property type="component" value="Chromosome"/>
</dbReference>
<dbReference type="eggNOG" id="COG2226">
    <property type="taxonomic scope" value="Bacteria"/>
</dbReference>
<keyword evidence="2" id="KW-0808">Transferase</keyword>
<dbReference type="PANTHER" id="PTHR43861">
    <property type="entry name" value="TRANS-ACONITATE 2-METHYLTRANSFERASE-RELATED"/>
    <property type="match status" value="1"/>
</dbReference>
<feature type="domain" description="Methyltransferase" evidence="3">
    <location>
        <begin position="48"/>
        <end position="136"/>
    </location>
</feature>
<dbReference type="GO" id="GO:0032259">
    <property type="term" value="P:methylation"/>
    <property type="evidence" value="ECO:0007669"/>
    <property type="project" value="UniProtKB-KW"/>
</dbReference>
<dbReference type="CDD" id="cd02440">
    <property type="entry name" value="AdoMet_MTases"/>
    <property type="match status" value="1"/>
</dbReference>
<dbReference type="STRING" id="646529.Desaci_2528"/>
<evidence type="ECO:0000256" key="2">
    <source>
        <dbReference type="ARBA" id="ARBA00022679"/>
    </source>
</evidence>
<dbReference type="AlphaFoldDB" id="I4D6P8"/>
<organism evidence="4 5">
    <name type="scientific">Desulfosporosinus acidiphilus (strain DSM 22704 / JCM 16185 / SJ4)</name>
    <dbReference type="NCBI Taxonomy" id="646529"/>
    <lineage>
        <taxon>Bacteria</taxon>
        <taxon>Bacillati</taxon>
        <taxon>Bacillota</taxon>
        <taxon>Clostridia</taxon>
        <taxon>Eubacteriales</taxon>
        <taxon>Desulfitobacteriaceae</taxon>
        <taxon>Desulfosporosinus</taxon>
    </lineage>
</organism>
<reference evidence="4 5" key="1">
    <citation type="journal article" date="2012" name="J. Bacteriol.">
        <title>Complete genome sequences of Desulfosporosinus orientis DSM765T, Desulfosporosinus youngiae DSM17734T, Desulfosporosinus meridiei DSM13257T, and Desulfosporosinus acidiphilus DSM22704T.</title>
        <authorList>
            <person name="Pester M."/>
            <person name="Brambilla E."/>
            <person name="Alazard D."/>
            <person name="Rattei T."/>
            <person name="Weinmaier T."/>
            <person name="Han J."/>
            <person name="Lucas S."/>
            <person name="Lapidus A."/>
            <person name="Cheng J.F."/>
            <person name="Goodwin L."/>
            <person name="Pitluck S."/>
            <person name="Peters L."/>
            <person name="Ovchinnikova G."/>
            <person name="Teshima H."/>
            <person name="Detter J.C."/>
            <person name="Han C.S."/>
            <person name="Tapia R."/>
            <person name="Land M.L."/>
            <person name="Hauser L."/>
            <person name="Kyrpides N.C."/>
            <person name="Ivanova N.N."/>
            <person name="Pagani I."/>
            <person name="Huntmann M."/>
            <person name="Wei C.L."/>
            <person name="Davenport K.W."/>
            <person name="Daligault H."/>
            <person name="Chain P.S."/>
            <person name="Chen A."/>
            <person name="Mavromatis K."/>
            <person name="Markowitz V."/>
            <person name="Szeto E."/>
            <person name="Mikhailova N."/>
            <person name="Pati A."/>
            <person name="Wagner M."/>
            <person name="Woyke T."/>
            <person name="Ollivier B."/>
            <person name="Klenk H.P."/>
            <person name="Spring S."/>
            <person name="Loy A."/>
        </authorList>
    </citation>
    <scope>NUCLEOTIDE SEQUENCE [LARGE SCALE GENOMIC DNA]</scope>
    <source>
        <strain evidence="5">DSM 22704 / JCM 16185 / SJ4</strain>
    </source>
</reference>
<dbReference type="EMBL" id="CP003639">
    <property type="protein sequence ID" value="AFM41472.1"/>
    <property type="molecule type" value="Genomic_DNA"/>
</dbReference>
<keyword evidence="5" id="KW-1185">Reference proteome</keyword>
<dbReference type="Gene3D" id="3.40.50.150">
    <property type="entry name" value="Vaccinia Virus protein VP39"/>
    <property type="match status" value="1"/>
</dbReference>
<dbReference type="OrthoDB" id="43862at2"/>
<dbReference type="GO" id="GO:0008168">
    <property type="term" value="F:methyltransferase activity"/>
    <property type="evidence" value="ECO:0007669"/>
    <property type="project" value="UniProtKB-KW"/>
</dbReference>
<evidence type="ECO:0000259" key="3">
    <source>
        <dbReference type="Pfam" id="PF13649"/>
    </source>
</evidence>
<dbReference type="InterPro" id="IPR041698">
    <property type="entry name" value="Methyltransf_25"/>
</dbReference>
<sequence>MGELEKHVRIFNLIAPVYNRFFRWQVKNYGSILDKYTDFLKIPAGGKVLDIGCGTGAFTYCLAERGYQAVGVDFSSSMLRAARKSTLGESIEFKQGDVTKGLDFPDASFDLVLSSYVLHGLSSKLRQSIYAEANRLSRGQVLFYDYNQKRRLFTDIVEWAEGGDYFGFVRQGEKEIRSNFHDVRIIDVGPQTAIYLCSPRR</sequence>
<evidence type="ECO:0000313" key="4">
    <source>
        <dbReference type="EMBL" id="AFM41472.1"/>
    </source>
</evidence>
<name>I4D6P8_DESAJ</name>